<dbReference type="PROSITE" id="PS50878">
    <property type="entry name" value="RT_POL"/>
    <property type="match status" value="1"/>
</dbReference>
<evidence type="ECO:0000259" key="1">
    <source>
        <dbReference type="PROSITE" id="PS50878"/>
    </source>
</evidence>
<feature type="domain" description="Reverse transcriptase" evidence="1">
    <location>
        <begin position="76"/>
        <end position="309"/>
    </location>
</feature>
<evidence type="ECO:0000313" key="3">
    <source>
        <dbReference type="Proteomes" id="UP000092932"/>
    </source>
</evidence>
<sequence>MTKLKEQQRFRRRLLRKIAMRAKGAQGAIGAPLLEREIRRYLGSHRVQCSALYDIWCNDLGACKAMAPWVVAQQQPVVPLHYGRLRTAPVEWHNKPRRTSGYRKICRFSPIEKMWHVLINDLIHAMHEARPHIGDWRGRGRDHQMGQLLAAIHSPWQAVVVADIRRAFSTVNVDAVYDLPYLPEQLIRRAIDYRTHEFVRRDRSDDASRGDMVLIDDLEMAPCGLMEGSPASNAIFSVLLNDLPDHLDEEIQCFVYCDNVILLAPSVLHAQRAENALVRHFTGHRAGPFQVTSQVSPVFEPFEHLGYALRLADNGLEVGLSDKNWNEFCRRLDDPKKHPLEAAIWLRTSFPRLTDCELEVRHQTIIDEAAARGLVFGPTAGLAPR</sequence>
<name>A0A1B2A9B2_9SPHN</name>
<dbReference type="KEGG" id="ado:A6F68_00132"/>
<dbReference type="InterPro" id="IPR000477">
    <property type="entry name" value="RT_dom"/>
</dbReference>
<accession>A0A1B2A9B2</accession>
<dbReference type="EMBL" id="CP016591">
    <property type="protein sequence ID" value="ANY18668.1"/>
    <property type="molecule type" value="Genomic_DNA"/>
</dbReference>
<reference evidence="2 3" key="1">
    <citation type="submission" date="2016-07" db="EMBL/GenBank/DDBJ databases">
        <title>Complete genome sequence of Altererythrobacter dongtanensis KCTC 22672, a type strain with esterase isolated from tidal flat.</title>
        <authorList>
            <person name="Cheng H."/>
            <person name="Wu Y.-H."/>
            <person name="Zhou P."/>
            <person name="Huo Y.-Y."/>
            <person name="Wang C.-S."/>
            <person name="Xu X.-W."/>
        </authorList>
    </citation>
    <scope>NUCLEOTIDE SEQUENCE [LARGE SCALE GENOMIC DNA]</scope>
    <source>
        <strain evidence="2 3">KCTC 22672</strain>
    </source>
</reference>
<proteinExistence type="predicted"/>
<dbReference type="Proteomes" id="UP000092932">
    <property type="component" value="Chromosome"/>
</dbReference>
<dbReference type="AlphaFoldDB" id="A0A1B2A9B2"/>
<organism evidence="2 3">
    <name type="scientific">Tsuneonella dongtanensis</name>
    <dbReference type="NCBI Taxonomy" id="692370"/>
    <lineage>
        <taxon>Bacteria</taxon>
        <taxon>Pseudomonadati</taxon>
        <taxon>Pseudomonadota</taxon>
        <taxon>Alphaproteobacteria</taxon>
        <taxon>Sphingomonadales</taxon>
        <taxon>Erythrobacteraceae</taxon>
        <taxon>Tsuneonella</taxon>
    </lineage>
</organism>
<dbReference type="RefSeq" id="WP_067674910.1">
    <property type="nucleotide sequence ID" value="NZ_CP016591.1"/>
</dbReference>
<keyword evidence="3" id="KW-1185">Reference proteome</keyword>
<gene>
    <name evidence="2" type="ORF">A6F68_00132</name>
</gene>
<dbReference type="STRING" id="692370.A6F68_00132"/>
<dbReference type="OrthoDB" id="7433151at2"/>
<protein>
    <recommendedName>
        <fullName evidence="1">Reverse transcriptase domain-containing protein</fullName>
    </recommendedName>
</protein>
<evidence type="ECO:0000313" key="2">
    <source>
        <dbReference type="EMBL" id="ANY18668.1"/>
    </source>
</evidence>